<comment type="function">
    <text evidence="2 19">Cell wall formation.</text>
</comment>
<keyword evidence="7 19" id="KW-0963">Cytoplasm</keyword>
<dbReference type="KEGG" id="cprv:CYPRO_2306"/>
<evidence type="ECO:0000256" key="19">
    <source>
        <dbReference type="HAMAP-Rule" id="MF_00037"/>
    </source>
</evidence>
<dbReference type="PANTHER" id="PTHR21071">
    <property type="entry name" value="UDP-N-ACETYLENOLPYRUVOYLGLUCOSAMINE REDUCTASE"/>
    <property type="match status" value="1"/>
</dbReference>
<evidence type="ECO:0000256" key="12">
    <source>
        <dbReference type="ARBA" id="ARBA00022960"/>
    </source>
</evidence>
<dbReference type="Proteomes" id="UP000254808">
    <property type="component" value="Chromosome"/>
</dbReference>
<dbReference type="InterPro" id="IPR003170">
    <property type="entry name" value="MurB"/>
</dbReference>
<evidence type="ECO:0000256" key="16">
    <source>
        <dbReference type="ARBA" id="ARBA00023316"/>
    </source>
</evidence>
<dbReference type="GO" id="GO:0071949">
    <property type="term" value="F:FAD binding"/>
    <property type="evidence" value="ECO:0007669"/>
    <property type="project" value="InterPro"/>
</dbReference>
<dbReference type="EMBL" id="CP027806">
    <property type="protein sequence ID" value="AXJ01552.1"/>
    <property type="molecule type" value="Genomic_DNA"/>
</dbReference>
<evidence type="ECO:0000256" key="14">
    <source>
        <dbReference type="ARBA" id="ARBA00023002"/>
    </source>
</evidence>
<feature type="active site" evidence="19">
    <location>
        <position position="158"/>
    </location>
</feature>
<evidence type="ECO:0000256" key="18">
    <source>
        <dbReference type="ARBA" id="ARBA00048914"/>
    </source>
</evidence>
<dbReference type="InterPro" id="IPR006094">
    <property type="entry name" value="Oxid_FAD_bind_N"/>
</dbReference>
<dbReference type="GO" id="GO:0071555">
    <property type="term" value="P:cell wall organization"/>
    <property type="evidence" value="ECO:0007669"/>
    <property type="project" value="UniProtKB-KW"/>
</dbReference>
<dbReference type="OrthoDB" id="9804753at2"/>
<dbReference type="InterPro" id="IPR036635">
    <property type="entry name" value="MurB_C_sf"/>
</dbReference>
<evidence type="ECO:0000256" key="5">
    <source>
        <dbReference type="ARBA" id="ARBA00012518"/>
    </source>
</evidence>
<sequence>MNLKQLNTFGAQASAGHFFEITDARTYQELLSSSPQLISDALILGGGSNILFTRDYVPAVLRIGIKGISVEETDGNDILVTAGAGVVWDNLVQYCIQRGFYGIENLSLIPGCCGAAPMQNIGAYGVELVQVFSHLEAMDRKTGEIKTFSNKDCRFGYRSSVFKTALKNRFIIASITLRLSRIARLTLEYGAISAELSQAGITQPTPKDVSQAVIRIRRSKLPDWHAFGNAGSFFKNPVIPNEQFEEIRTKFPKVPHYAVSQYTTKVPAGWLIDQCGLKGYRMGNVGTWHQQALVIVNYGSGSGAEILDFARKIRDTVASRFNIQLEPEVNLIGMNQDDF</sequence>
<keyword evidence="15 19" id="KW-0131">Cell cycle</keyword>
<reference evidence="21 22" key="1">
    <citation type="submission" date="2018-03" db="EMBL/GenBank/DDBJ databases">
        <title>Phenotypic and genomic properties of Cyclonatronum proteinivorum gen. nov., sp. nov., a haloalkaliphilic bacteroidete from soda lakes possessing Na+-translocating rhodopsin.</title>
        <authorList>
            <person name="Toshchakov S.V."/>
            <person name="Korzhenkov A."/>
            <person name="Samarov N.I."/>
            <person name="Kublanov I.V."/>
            <person name="Muntyan M.S."/>
            <person name="Sorokin D.Y."/>
        </authorList>
    </citation>
    <scope>NUCLEOTIDE SEQUENCE [LARGE SCALE GENOMIC DNA]</scope>
    <source>
        <strain evidence="21 22">Omega</strain>
    </source>
</reference>
<organism evidence="21 22">
    <name type="scientific">Cyclonatronum proteinivorum</name>
    <dbReference type="NCBI Taxonomy" id="1457365"/>
    <lineage>
        <taxon>Bacteria</taxon>
        <taxon>Pseudomonadati</taxon>
        <taxon>Balneolota</taxon>
        <taxon>Balneolia</taxon>
        <taxon>Balneolales</taxon>
        <taxon>Cyclonatronaceae</taxon>
        <taxon>Cyclonatronum</taxon>
    </lineage>
</organism>
<keyword evidence="14 19" id="KW-0560">Oxidoreductase</keyword>
<dbReference type="GO" id="GO:0009252">
    <property type="term" value="P:peptidoglycan biosynthetic process"/>
    <property type="evidence" value="ECO:0007669"/>
    <property type="project" value="UniProtKB-UniRule"/>
</dbReference>
<dbReference type="GO" id="GO:0008762">
    <property type="term" value="F:UDP-N-acetylmuramate dehydrogenase activity"/>
    <property type="evidence" value="ECO:0007669"/>
    <property type="project" value="UniProtKB-UniRule"/>
</dbReference>
<dbReference type="UniPathway" id="UPA00219"/>
<feature type="domain" description="FAD-binding PCMH-type" evidence="20">
    <location>
        <begin position="9"/>
        <end position="182"/>
    </location>
</feature>
<dbReference type="GO" id="GO:0005829">
    <property type="term" value="C:cytosol"/>
    <property type="evidence" value="ECO:0007669"/>
    <property type="project" value="TreeGrafter"/>
</dbReference>
<feature type="active site" evidence="19">
    <location>
        <position position="328"/>
    </location>
</feature>
<keyword evidence="16 19" id="KW-0961">Cell wall biogenesis/degradation</keyword>
<comment type="cofactor">
    <cofactor evidence="1 19">
        <name>FAD</name>
        <dbReference type="ChEBI" id="CHEBI:57692"/>
    </cofactor>
</comment>
<dbReference type="NCBIfam" id="NF000755">
    <property type="entry name" value="PRK00046.1"/>
    <property type="match status" value="1"/>
</dbReference>
<dbReference type="EC" id="1.3.1.98" evidence="5 19"/>
<evidence type="ECO:0000259" key="20">
    <source>
        <dbReference type="PROSITE" id="PS51387"/>
    </source>
</evidence>
<dbReference type="NCBIfam" id="NF010478">
    <property type="entry name" value="PRK13903.1"/>
    <property type="match status" value="1"/>
</dbReference>
<evidence type="ECO:0000256" key="1">
    <source>
        <dbReference type="ARBA" id="ARBA00001974"/>
    </source>
</evidence>
<evidence type="ECO:0000256" key="17">
    <source>
        <dbReference type="ARBA" id="ARBA00031026"/>
    </source>
</evidence>
<dbReference type="SUPFAM" id="SSF56176">
    <property type="entry name" value="FAD-binding/transporter-associated domain-like"/>
    <property type="match status" value="1"/>
</dbReference>
<dbReference type="InterPro" id="IPR016166">
    <property type="entry name" value="FAD-bd_PCMH"/>
</dbReference>
<keyword evidence="8 19" id="KW-0132">Cell division</keyword>
<evidence type="ECO:0000256" key="13">
    <source>
        <dbReference type="ARBA" id="ARBA00022984"/>
    </source>
</evidence>
<keyword evidence="11 19" id="KW-0521">NADP</keyword>
<dbReference type="InterPro" id="IPR016169">
    <property type="entry name" value="FAD-bd_PCMH_sub2"/>
</dbReference>
<dbReference type="GO" id="GO:0051301">
    <property type="term" value="P:cell division"/>
    <property type="evidence" value="ECO:0007669"/>
    <property type="project" value="UniProtKB-KW"/>
</dbReference>
<dbReference type="Gene3D" id="3.90.78.10">
    <property type="entry name" value="UDP-N-acetylenolpyruvoylglucosamine reductase, C-terminal domain"/>
    <property type="match status" value="1"/>
</dbReference>
<keyword evidence="22" id="KW-1185">Reference proteome</keyword>
<proteinExistence type="inferred from homology"/>
<dbReference type="InterPro" id="IPR016167">
    <property type="entry name" value="FAD-bd_PCMH_sub1"/>
</dbReference>
<keyword evidence="9 19" id="KW-0285">Flavoprotein</keyword>
<comment type="similarity">
    <text evidence="19">Belongs to the MurB family.</text>
</comment>
<feature type="active site" description="Proton donor" evidence="19">
    <location>
        <position position="232"/>
    </location>
</feature>
<comment type="catalytic activity">
    <reaction evidence="18 19">
        <text>UDP-N-acetyl-alpha-D-muramate + NADP(+) = UDP-N-acetyl-3-O-(1-carboxyvinyl)-alpha-D-glucosamine + NADPH + H(+)</text>
        <dbReference type="Rhea" id="RHEA:12248"/>
        <dbReference type="ChEBI" id="CHEBI:15378"/>
        <dbReference type="ChEBI" id="CHEBI:57783"/>
        <dbReference type="ChEBI" id="CHEBI:58349"/>
        <dbReference type="ChEBI" id="CHEBI:68483"/>
        <dbReference type="ChEBI" id="CHEBI:70757"/>
        <dbReference type="EC" id="1.3.1.98"/>
    </reaction>
</comment>
<dbReference type="Gene3D" id="3.30.465.10">
    <property type="match status" value="1"/>
</dbReference>
<keyword evidence="10 19" id="KW-0274">FAD</keyword>
<dbReference type="InterPro" id="IPR036318">
    <property type="entry name" value="FAD-bd_PCMH-like_sf"/>
</dbReference>
<evidence type="ECO:0000256" key="9">
    <source>
        <dbReference type="ARBA" id="ARBA00022630"/>
    </source>
</evidence>
<gene>
    <name evidence="19" type="primary">murB</name>
    <name evidence="21" type="ORF">CYPRO_2306</name>
</gene>
<evidence type="ECO:0000256" key="8">
    <source>
        <dbReference type="ARBA" id="ARBA00022618"/>
    </source>
</evidence>
<evidence type="ECO:0000256" key="10">
    <source>
        <dbReference type="ARBA" id="ARBA00022827"/>
    </source>
</evidence>
<evidence type="ECO:0000256" key="15">
    <source>
        <dbReference type="ARBA" id="ARBA00023306"/>
    </source>
</evidence>
<evidence type="ECO:0000256" key="7">
    <source>
        <dbReference type="ARBA" id="ARBA00022490"/>
    </source>
</evidence>
<comment type="pathway">
    <text evidence="4 19">Cell wall biogenesis; peptidoglycan biosynthesis.</text>
</comment>
<evidence type="ECO:0000256" key="2">
    <source>
        <dbReference type="ARBA" id="ARBA00003921"/>
    </source>
</evidence>
<dbReference type="SUPFAM" id="SSF56194">
    <property type="entry name" value="Uridine diphospho-N-Acetylenolpyruvylglucosamine reductase, MurB, C-terminal domain"/>
    <property type="match status" value="1"/>
</dbReference>
<dbReference type="PANTHER" id="PTHR21071:SF4">
    <property type="entry name" value="UDP-N-ACETYLENOLPYRUVOYLGLUCOSAMINE REDUCTASE"/>
    <property type="match status" value="1"/>
</dbReference>
<evidence type="ECO:0000256" key="11">
    <source>
        <dbReference type="ARBA" id="ARBA00022857"/>
    </source>
</evidence>
<evidence type="ECO:0000256" key="6">
    <source>
        <dbReference type="ARBA" id="ARBA00015188"/>
    </source>
</evidence>
<dbReference type="PROSITE" id="PS51387">
    <property type="entry name" value="FAD_PCMH"/>
    <property type="match status" value="1"/>
</dbReference>
<dbReference type="Pfam" id="PF02873">
    <property type="entry name" value="MurB_C"/>
    <property type="match status" value="1"/>
</dbReference>
<keyword evidence="13 19" id="KW-0573">Peptidoglycan synthesis</keyword>
<accession>A0A345UM50</accession>
<evidence type="ECO:0000313" key="21">
    <source>
        <dbReference type="EMBL" id="AXJ01552.1"/>
    </source>
</evidence>
<dbReference type="InterPro" id="IPR011601">
    <property type="entry name" value="MurB_C"/>
</dbReference>
<name>A0A345UM50_9BACT</name>
<evidence type="ECO:0000256" key="4">
    <source>
        <dbReference type="ARBA" id="ARBA00004752"/>
    </source>
</evidence>
<protein>
    <recommendedName>
        <fullName evidence="6 19">UDP-N-acetylenolpyruvoylglucosamine reductase</fullName>
        <ecNumber evidence="5 19">1.3.1.98</ecNumber>
    </recommendedName>
    <alternativeName>
        <fullName evidence="17 19">UDP-N-acetylmuramate dehydrogenase</fullName>
    </alternativeName>
</protein>
<dbReference type="GO" id="GO:0008360">
    <property type="term" value="P:regulation of cell shape"/>
    <property type="evidence" value="ECO:0007669"/>
    <property type="project" value="UniProtKB-KW"/>
</dbReference>
<dbReference type="AlphaFoldDB" id="A0A345UM50"/>
<dbReference type="HAMAP" id="MF_00037">
    <property type="entry name" value="MurB"/>
    <property type="match status" value="1"/>
</dbReference>
<dbReference type="NCBIfam" id="TIGR00179">
    <property type="entry name" value="murB"/>
    <property type="match status" value="1"/>
</dbReference>
<dbReference type="Pfam" id="PF01565">
    <property type="entry name" value="FAD_binding_4"/>
    <property type="match status" value="1"/>
</dbReference>
<evidence type="ECO:0000256" key="3">
    <source>
        <dbReference type="ARBA" id="ARBA00004496"/>
    </source>
</evidence>
<dbReference type="RefSeq" id="WP_114984726.1">
    <property type="nucleotide sequence ID" value="NZ_CP027806.1"/>
</dbReference>
<evidence type="ECO:0000313" key="22">
    <source>
        <dbReference type="Proteomes" id="UP000254808"/>
    </source>
</evidence>
<comment type="subcellular location">
    <subcellularLocation>
        <location evidence="3 19">Cytoplasm</location>
    </subcellularLocation>
</comment>
<dbReference type="Gene3D" id="3.30.43.10">
    <property type="entry name" value="Uridine Diphospho-n-acetylenolpyruvylglucosamine Reductase, domain 2"/>
    <property type="match status" value="1"/>
</dbReference>
<keyword evidence="12 19" id="KW-0133">Cell shape</keyword>